<evidence type="ECO:0000313" key="2">
    <source>
        <dbReference type="Proteomes" id="UP000472269"/>
    </source>
</evidence>
<sequence length="90" mass="9855">CLLPPPEQAPVAAVRLPSKRELCKHVAVEPKSAFEETGNTKQVTDTKYGFLDGKGSVTENICKGAAGTDAQRARQRCLRPCTTWCTRPLR</sequence>
<name>A0A663N2E7_ATHCN</name>
<reference evidence="1" key="1">
    <citation type="submission" date="2025-08" db="UniProtKB">
        <authorList>
            <consortium name="Ensembl"/>
        </authorList>
    </citation>
    <scope>IDENTIFICATION</scope>
</reference>
<dbReference type="AlphaFoldDB" id="A0A663N2E7"/>
<accession>A0A663N2E7</accession>
<dbReference type="Ensembl" id="ENSACUT00000019157.1">
    <property type="protein sequence ID" value="ENSACUP00000017961.1"/>
    <property type="gene ID" value="ENSACUG00000012059.1"/>
</dbReference>
<dbReference type="Proteomes" id="UP000472269">
    <property type="component" value="Unplaced"/>
</dbReference>
<proteinExistence type="predicted"/>
<organism evidence="1 2">
    <name type="scientific">Athene cunicularia</name>
    <name type="common">Burrowing owl</name>
    <name type="synonym">Speotyto cunicularia</name>
    <dbReference type="NCBI Taxonomy" id="194338"/>
    <lineage>
        <taxon>Eukaryota</taxon>
        <taxon>Metazoa</taxon>
        <taxon>Chordata</taxon>
        <taxon>Craniata</taxon>
        <taxon>Vertebrata</taxon>
        <taxon>Euteleostomi</taxon>
        <taxon>Archelosauria</taxon>
        <taxon>Archosauria</taxon>
        <taxon>Dinosauria</taxon>
        <taxon>Saurischia</taxon>
        <taxon>Theropoda</taxon>
        <taxon>Coelurosauria</taxon>
        <taxon>Aves</taxon>
        <taxon>Neognathae</taxon>
        <taxon>Neoaves</taxon>
        <taxon>Telluraves</taxon>
        <taxon>Strigiformes</taxon>
        <taxon>Strigidae</taxon>
        <taxon>Athene</taxon>
    </lineage>
</organism>
<protein>
    <submittedName>
        <fullName evidence="1">Uncharacterized protein</fullName>
    </submittedName>
</protein>
<reference evidence="1" key="2">
    <citation type="submission" date="2025-09" db="UniProtKB">
        <authorList>
            <consortium name="Ensembl"/>
        </authorList>
    </citation>
    <scope>IDENTIFICATION</scope>
</reference>
<keyword evidence="2" id="KW-1185">Reference proteome</keyword>
<evidence type="ECO:0000313" key="1">
    <source>
        <dbReference type="Ensembl" id="ENSACUP00000017961.1"/>
    </source>
</evidence>